<evidence type="ECO:0000256" key="1">
    <source>
        <dbReference type="PROSITE-ProRule" id="PRU00176"/>
    </source>
</evidence>
<dbReference type="Gene3D" id="3.30.70.330">
    <property type="match status" value="1"/>
</dbReference>
<evidence type="ECO:0000313" key="4">
    <source>
        <dbReference type="Proteomes" id="UP001472677"/>
    </source>
</evidence>
<dbReference type="InterPro" id="IPR000504">
    <property type="entry name" value="RRM_dom"/>
</dbReference>
<gene>
    <name evidence="3" type="ORF">V6N12_002752</name>
</gene>
<evidence type="ECO:0000313" key="3">
    <source>
        <dbReference type="EMBL" id="KAK8556345.1"/>
    </source>
</evidence>
<accession>A0ABR2EBF6</accession>
<comment type="caution">
    <text evidence="3">The sequence shown here is derived from an EMBL/GenBank/DDBJ whole genome shotgun (WGS) entry which is preliminary data.</text>
</comment>
<dbReference type="InterPro" id="IPR012677">
    <property type="entry name" value="Nucleotide-bd_a/b_plait_sf"/>
</dbReference>
<feature type="domain" description="RRM" evidence="2">
    <location>
        <begin position="21"/>
        <end position="100"/>
    </location>
</feature>
<dbReference type="PROSITE" id="PS50102">
    <property type="entry name" value="RRM"/>
    <property type="match status" value="1"/>
</dbReference>
<evidence type="ECO:0000259" key="2">
    <source>
        <dbReference type="PROSITE" id="PS50102"/>
    </source>
</evidence>
<dbReference type="CDD" id="cd00590">
    <property type="entry name" value="RRM_SF"/>
    <property type="match status" value="1"/>
</dbReference>
<organism evidence="3 4">
    <name type="scientific">Hibiscus sabdariffa</name>
    <name type="common">roselle</name>
    <dbReference type="NCBI Taxonomy" id="183260"/>
    <lineage>
        <taxon>Eukaryota</taxon>
        <taxon>Viridiplantae</taxon>
        <taxon>Streptophyta</taxon>
        <taxon>Embryophyta</taxon>
        <taxon>Tracheophyta</taxon>
        <taxon>Spermatophyta</taxon>
        <taxon>Magnoliopsida</taxon>
        <taxon>eudicotyledons</taxon>
        <taxon>Gunneridae</taxon>
        <taxon>Pentapetalae</taxon>
        <taxon>rosids</taxon>
        <taxon>malvids</taxon>
        <taxon>Malvales</taxon>
        <taxon>Malvaceae</taxon>
        <taxon>Malvoideae</taxon>
        <taxon>Hibiscus</taxon>
    </lineage>
</organism>
<name>A0ABR2EBF6_9ROSI</name>
<keyword evidence="4" id="KW-1185">Reference proteome</keyword>
<dbReference type="InterPro" id="IPR035979">
    <property type="entry name" value="RBD_domain_sf"/>
</dbReference>
<keyword evidence="1" id="KW-0694">RNA-binding</keyword>
<dbReference type="Proteomes" id="UP001472677">
    <property type="component" value="Unassembled WGS sequence"/>
</dbReference>
<dbReference type="SUPFAM" id="SSF54928">
    <property type="entry name" value="RNA-binding domain, RBD"/>
    <property type="match status" value="1"/>
</dbReference>
<reference evidence="3 4" key="1">
    <citation type="journal article" date="2024" name="G3 (Bethesda)">
        <title>Genome assembly of Hibiscus sabdariffa L. provides insights into metabolisms of medicinal natural products.</title>
        <authorList>
            <person name="Kim T."/>
        </authorList>
    </citation>
    <scope>NUCLEOTIDE SEQUENCE [LARGE SCALE GENOMIC DNA]</scope>
    <source>
        <strain evidence="3">TK-2024</strain>
        <tissue evidence="3">Old leaves</tissue>
    </source>
</reference>
<dbReference type="EMBL" id="JBBPBM010000017">
    <property type="protein sequence ID" value="KAK8556345.1"/>
    <property type="molecule type" value="Genomic_DNA"/>
</dbReference>
<protein>
    <recommendedName>
        <fullName evidence="2">RRM domain-containing protein</fullName>
    </recommendedName>
</protein>
<sequence>MMPRGGIGRRPAHPEVHDSSKSLSVGRVLSGYRTYSSRELQCYGHVVDVYIAYRNRKRQWKPTTFAFVRFGSLAEAKWAVKNVDNRKMDGFCIKVFLTKEEGEGAAEKKPVQLIRTKNKWRPAIIDKRSFKEALMGVPKPITPKYSIKADLAAREIEAGIRVEFKELKLRQLTTEDSLSLERSFTLEEIKAAIWSCDDSKAPGRMVLK</sequence>
<proteinExistence type="predicted"/>